<evidence type="ECO:0000256" key="2">
    <source>
        <dbReference type="ARBA" id="ARBA00008284"/>
    </source>
</evidence>
<evidence type="ECO:0000256" key="4">
    <source>
        <dbReference type="ARBA" id="ARBA00022729"/>
    </source>
</evidence>
<keyword evidence="11" id="KW-1185">Reference proteome</keyword>
<feature type="transmembrane region" description="Helical" evidence="8">
    <location>
        <begin position="12"/>
        <end position="32"/>
    </location>
</feature>
<organism evidence="10 11">
    <name type="scientific">Fasciolopsis buskii</name>
    <dbReference type="NCBI Taxonomy" id="27845"/>
    <lineage>
        <taxon>Eukaryota</taxon>
        <taxon>Metazoa</taxon>
        <taxon>Spiralia</taxon>
        <taxon>Lophotrochozoa</taxon>
        <taxon>Platyhelminthes</taxon>
        <taxon>Trematoda</taxon>
        <taxon>Digenea</taxon>
        <taxon>Plagiorchiida</taxon>
        <taxon>Echinostomata</taxon>
        <taxon>Echinostomatoidea</taxon>
        <taxon>Fasciolidae</taxon>
        <taxon>Fasciolopsis</taxon>
    </lineage>
</organism>
<feature type="transmembrane region" description="Helical" evidence="8">
    <location>
        <begin position="221"/>
        <end position="240"/>
    </location>
</feature>
<dbReference type="EMBL" id="LUCM01005561">
    <property type="protein sequence ID" value="KAA0192626.1"/>
    <property type="molecule type" value="Genomic_DNA"/>
</dbReference>
<comment type="subcellular location">
    <subcellularLocation>
        <location evidence="1">Membrane</location>
        <topology evidence="1">Multi-pass membrane protein</topology>
    </subcellularLocation>
</comment>
<keyword evidence="5 8" id="KW-1133">Transmembrane helix</keyword>
<evidence type="ECO:0000313" key="11">
    <source>
        <dbReference type="Proteomes" id="UP000728185"/>
    </source>
</evidence>
<protein>
    <submittedName>
        <fullName evidence="10">TM2 domain-containing protein 3</fullName>
    </submittedName>
</protein>
<dbReference type="PANTHER" id="PTHR21016:SF7">
    <property type="entry name" value="TM2 DOMAIN-CONTAINING PROTEIN 3"/>
    <property type="match status" value="1"/>
</dbReference>
<dbReference type="AlphaFoldDB" id="A0A8E0VJB0"/>
<dbReference type="Proteomes" id="UP000728185">
    <property type="component" value="Unassembled WGS sequence"/>
</dbReference>
<evidence type="ECO:0000256" key="5">
    <source>
        <dbReference type="ARBA" id="ARBA00022989"/>
    </source>
</evidence>
<evidence type="ECO:0000256" key="6">
    <source>
        <dbReference type="ARBA" id="ARBA00023136"/>
    </source>
</evidence>
<evidence type="ECO:0000256" key="8">
    <source>
        <dbReference type="SAM" id="Phobius"/>
    </source>
</evidence>
<evidence type="ECO:0000313" key="10">
    <source>
        <dbReference type="EMBL" id="KAA0192626.1"/>
    </source>
</evidence>
<evidence type="ECO:0000259" key="9">
    <source>
        <dbReference type="Pfam" id="PF05154"/>
    </source>
</evidence>
<keyword evidence="6 8" id="KW-0472">Membrane</keyword>
<dbReference type="InterPro" id="IPR007829">
    <property type="entry name" value="TM2"/>
</dbReference>
<name>A0A8E0VJB0_9TREM</name>
<gene>
    <name evidence="10" type="ORF">FBUS_09882</name>
</gene>
<reference evidence="10" key="1">
    <citation type="submission" date="2019-05" db="EMBL/GenBank/DDBJ databases">
        <title>Annotation for the trematode Fasciolopsis buski.</title>
        <authorList>
            <person name="Choi Y.-J."/>
        </authorList>
    </citation>
    <scope>NUCLEOTIDE SEQUENCE</scope>
    <source>
        <strain evidence="10">HT</strain>
        <tissue evidence="10">Whole worm</tissue>
    </source>
</reference>
<accession>A0A8E0VJB0</accession>
<evidence type="ECO:0000256" key="7">
    <source>
        <dbReference type="ARBA" id="ARBA00023180"/>
    </source>
</evidence>
<dbReference type="PANTHER" id="PTHR21016">
    <property type="entry name" value="BETA-AMYLOID BINDING PROTEIN-RELATED"/>
    <property type="match status" value="1"/>
</dbReference>
<sequence>MLFLLPLQPITFRFGAVLLKIALLFAVAYCVLTADEEQIQRTSTIEEGLRANITNSVDSDSVTNDTSTSLNDKAARTRLLCPPMVFKCSELPSYCLKCDFDLSCWYGALVNVTCRPADGVFCKSTHNSTETPVTENLTLIHSPDTTALHTNYTIQKQFICRFCHQISDSEMTCVGRTYCRQAEVPRSFYETLCEPHPNVLCMGRRVFRRMLPCNWSNGKRYVTTVLLSLFLGGLGVDRFYLGMWMEGLGKLLSFGGLGIWSVVDFILILAGYVKPPGDAVYV</sequence>
<feature type="transmembrane region" description="Helical" evidence="8">
    <location>
        <begin position="252"/>
        <end position="273"/>
    </location>
</feature>
<dbReference type="InterPro" id="IPR050932">
    <property type="entry name" value="TM2D1-3-like"/>
</dbReference>
<keyword evidence="4" id="KW-0732">Signal</keyword>
<dbReference type="OrthoDB" id="10257855at2759"/>
<evidence type="ECO:0000256" key="1">
    <source>
        <dbReference type="ARBA" id="ARBA00004141"/>
    </source>
</evidence>
<feature type="domain" description="TM2" evidence="9">
    <location>
        <begin position="217"/>
        <end position="266"/>
    </location>
</feature>
<comment type="caution">
    <text evidence="10">The sequence shown here is derived from an EMBL/GenBank/DDBJ whole genome shotgun (WGS) entry which is preliminary data.</text>
</comment>
<evidence type="ECO:0000256" key="3">
    <source>
        <dbReference type="ARBA" id="ARBA00022692"/>
    </source>
</evidence>
<comment type="similarity">
    <text evidence="2">Belongs to the TM2 family.</text>
</comment>
<keyword evidence="3 8" id="KW-0812">Transmembrane</keyword>
<keyword evidence="7" id="KW-0325">Glycoprotein</keyword>
<dbReference type="GO" id="GO:0016020">
    <property type="term" value="C:membrane"/>
    <property type="evidence" value="ECO:0007669"/>
    <property type="project" value="UniProtKB-SubCell"/>
</dbReference>
<proteinExistence type="inferred from homology"/>
<dbReference type="Pfam" id="PF05154">
    <property type="entry name" value="TM2"/>
    <property type="match status" value="1"/>
</dbReference>